<evidence type="ECO:0000313" key="9">
    <source>
        <dbReference type="EMBL" id="HHP05474.1"/>
    </source>
</evidence>
<keyword evidence="3 9" id="KW-0032">Aminotransferase</keyword>
<dbReference type="GO" id="GO:0006047">
    <property type="term" value="P:UDP-N-acetylglucosamine metabolic process"/>
    <property type="evidence" value="ECO:0007669"/>
    <property type="project" value="TreeGrafter"/>
</dbReference>
<dbReference type="SUPFAM" id="SSF56235">
    <property type="entry name" value="N-terminal nucleophile aminohydrolases (Ntn hydrolases)"/>
    <property type="match status" value="1"/>
</dbReference>
<organism evidence="9">
    <name type="scientific">Thermofilum pendens</name>
    <dbReference type="NCBI Taxonomy" id="2269"/>
    <lineage>
        <taxon>Archaea</taxon>
        <taxon>Thermoproteota</taxon>
        <taxon>Thermoprotei</taxon>
        <taxon>Thermofilales</taxon>
        <taxon>Thermofilaceae</taxon>
        <taxon>Thermofilum</taxon>
    </lineage>
</organism>
<dbReference type="PROSITE" id="PS51464">
    <property type="entry name" value="SIS"/>
    <property type="match status" value="2"/>
</dbReference>
<dbReference type="Pfam" id="PF01380">
    <property type="entry name" value="SIS"/>
    <property type="match status" value="2"/>
</dbReference>
<evidence type="ECO:0000259" key="8">
    <source>
        <dbReference type="PROSITE" id="PS51464"/>
    </source>
</evidence>
<feature type="domain" description="Glutamine amidotransferase type-2" evidence="7">
    <location>
        <begin position="1"/>
        <end position="220"/>
    </location>
</feature>
<name>A0A7J3X8H7_THEPE</name>
<dbReference type="Pfam" id="PF13522">
    <property type="entry name" value="GATase_6"/>
    <property type="match status" value="1"/>
</dbReference>
<evidence type="ECO:0000256" key="5">
    <source>
        <dbReference type="ARBA" id="ARBA00022737"/>
    </source>
</evidence>
<feature type="domain" description="SIS" evidence="8">
    <location>
        <begin position="455"/>
        <end position="600"/>
    </location>
</feature>
<dbReference type="AlphaFoldDB" id="A0A7J3X8H7"/>
<proteinExistence type="predicted"/>
<dbReference type="InterPro" id="IPR029055">
    <property type="entry name" value="Ntn_hydrolases_N"/>
</dbReference>
<evidence type="ECO:0000256" key="3">
    <source>
        <dbReference type="ARBA" id="ARBA00022576"/>
    </source>
</evidence>
<sequence>MGGIFAAVSRRGGNAVPLVLEGLARLRHRGYDSAGIAFLSEGFLEVRKDVGSVEEVAARLGLDSVSSSIVLGHTRYATHGRPTTENAHPHVDCRTSLAVVGDGAIGRYEELKDSVIMRGHKLSSRCDFEIPAHLLEEELEKGSDPVSAIAKLRGTLEGFYSMAVLLRDYASIAAVSTHLPLYVGLSEEVLLLSSTESALYGFASSVAEVQPGEVVKLSSAGVEVVSPDGRVVQRAPRGFRVNPSFVDREGYPHHMLREIYEVPYALLRTLYTVQEKYLQLSSRLILGADNVYIIANGTSLHAGLVAGYYLSELVGVSPVVVSAAEFPLYYVENVGPGSLVVAISQSGETGDVINSLYEAKLRGATILGVTNHVGSRLARLSNVYLPIGAGPEIAVPATKTFTSTLLLLYLVSLRASLDAGKLTRDERAQKLSAVRELAMSLVDLIPKVDLQASQAAPLAASCRGGYVVSRGITYPLALEGALKLKEASYFHAEGVEAGEFKHGPFVLLEKGFFAGFIVPVEKVSAEATYPLIDAALDAGATVVAVGFEDDSRLAEAARRGAAVLETRRTNRHLAPIALAVPLQLLAYRLGERLGRPIDKPRYLTKAVLR</sequence>
<dbReference type="SUPFAM" id="SSF53697">
    <property type="entry name" value="SIS domain"/>
    <property type="match status" value="1"/>
</dbReference>
<evidence type="ECO:0000256" key="2">
    <source>
        <dbReference type="ARBA" id="ARBA00012916"/>
    </source>
</evidence>
<protein>
    <recommendedName>
        <fullName evidence="2">glutamine--fructose-6-phosphate transaminase (isomerizing)</fullName>
        <ecNumber evidence="2">2.6.1.16</ecNumber>
    </recommendedName>
</protein>
<dbReference type="InterPro" id="IPR046348">
    <property type="entry name" value="SIS_dom_sf"/>
</dbReference>
<dbReference type="Gene3D" id="3.40.50.10490">
    <property type="entry name" value="Glucose-6-phosphate isomerase like protein, domain 1"/>
    <property type="match status" value="2"/>
</dbReference>
<reference evidence="9" key="1">
    <citation type="journal article" date="2020" name="mSystems">
        <title>Genome- and Community-Level Interaction Insights into Carbon Utilization and Element Cycling Functions of Hydrothermarchaeota in Hydrothermal Sediment.</title>
        <authorList>
            <person name="Zhou Z."/>
            <person name="Liu Y."/>
            <person name="Xu W."/>
            <person name="Pan J."/>
            <person name="Luo Z.H."/>
            <person name="Li M."/>
        </authorList>
    </citation>
    <scope>NUCLEOTIDE SEQUENCE [LARGE SCALE GENOMIC DNA]</scope>
    <source>
        <strain evidence="9">SpSt-1125</strain>
    </source>
</reference>
<dbReference type="CDD" id="cd05009">
    <property type="entry name" value="SIS_GlmS_GlmD_2"/>
    <property type="match status" value="1"/>
</dbReference>
<dbReference type="EC" id="2.6.1.16" evidence="2"/>
<evidence type="ECO:0000256" key="6">
    <source>
        <dbReference type="ARBA" id="ARBA00022962"/>
    </source>
</evidence>
<keyword evidence="6" id="KW-0315">Glutamine amidotransferase</keyword>
<dbReference type="InterPro" id="IPR017932">
    <property type="entry name" value="GATase_2_dom"/>
</dbReference>
<dbReference type="InterPro" id="IPR035490">
    <property type="entry name" value="GlmS/FrlB_SIS"/>
</dbReference>
<keyword evidence="5" id="KW-0677">Repeat</keyword>
<dbReference type="InterPro" id="IPR005855">
    <property type="entry name" value="GFAT"/>
</dbReference>
<dbReference type="PANTHER" id="PTHR10937:SF0">
    <property type="entry name" value="GLUTAMINE--FRUCTOSE-6-PHOSPHATE TRANSAMINASE (ISOMERIZING)"/>
    <property type="match status" value="1"/>
</dbReference>
<dbReference type="NCBIfam" id="TIGR01135">
    <property type="entry name" value="glmS"/>
    <property type="match status" value="1"/>
</dbReference>
<dbReference type="PROSITE" id="PS51278">
    <property type="entry name" value="GATASE_TYPE_2"/>
    <property type="match status" value="1"/>
</dbReference>
<feature type="domain" description="SIS" evidence="8">
    <location>
        <begin position="280"/>
        <end position="421"/>
    </location>
</feature>
<evidence type="ECO:0000256" key="4">
    <source>
        <dbReference type="ARBA" id="ARBA00022679"/>
    </source>
</evidence>
<dbReference type="CDD" id="cd05008">
    <property type="entry name" value="SIS_GlmS_GlmD_1"/>
    <property type="match status" value="1"/>
</dbReference>
<accession>A0A7J3X8H7</accession>
<comment type="caution">
    <text evidence="9">The sequence shown here is derived from an EMBL/GenBank/DDBJ whole genome shotgun (WGS) entry which is preliminary data.</text>
</comment>
<dbReference type="NCBIfam" id="NF001484">
    <property type="entry name" value="PRK00331.1"/>
    <property type="match status" value="1"/>
</dbReference>
<dbReference type="InterPro" id="IPR001347">
    <property type="entry name" value="SIS_dom"/>
</dbReference>
<dbReference type="GO" id="GO:0004360">
    <property type="term" value="F:glutamine-fructose-6-phosphate transaminase (isomerizing) activity"/>
    <property type="evidence" value="ECO:0007669"/>
    <property type="project" value="UniProtKB-EC"/>
</dbReference>
<evidence type="ECO:0000259" key="7">
    <source>
        <dbReference type="PROSITE" id="PS51278"/>
    </source>
</evidence>
<dbReference type="GO" id="GO:0097367">
    <property type="term" value="F:carbohydrate derivative binding"/>
    <property type="evidence" value="ECO:0007669"/>
    <property type="project" value="InterPro"/>
</dbReference>
<comment type="catalytic activity">
    <reaction evidence="1">
        <text>D-fructose 6-phosphate + L-glutamine = D-glucosamine 6-phosphate + L-glutamate</text>
        <dbReference type="Rhea" id="RHEA:13237"/>
        <dbReference type="ChEBI" id="CHEBI:29985"/>
        <dbReference type="ChEBI" id="CHEBI:58359"/>
        <dbReference type="ChEBI" id="CHEBI:58725"/>
        <dbReference type="ChEBI" id="CHEBI:61527"/>
        <dbReference type="EC" id="2.6.1.16"/>
    </reaction>
</comment>
<dbReference type="GO" id="GO:0006002">
    <property type="term" value="P:fructose 6-phosphate metabolic process"/>
    <property type="evidence" value="ECO:0007669"/>
    <property type="project" value="TreeGrafter"/>
</dbReference>
<dbReference type="InterPro" id="IPR035466">
    <property type="entry name" value="GlmS/AgaS_SIS"/>
</dbReference>
<evidence type="ECO:0000256" key="1">
    <source>
        <dbReference type="ARBA" id="ARBA00001031"/>
    </source>
</evidence>
<gene>
    <name evidence="9" type="primary">glmS</name>
    <name evidence="9" type="ORF">ENM88_07010</name>
</gene>
<dbReference type="EMBL" id="DRZM01000205">
    <property type="protein sequence ID" value="HHP05474.1"/>
    <property type="molecule type" value="Genomic_DNA"/>
</dbReference>
<dbReference type="GO" id="GO:0006487">
    <property type="term" value="P:protein N-linked glycosylation"/>
    <property type="evidence" value="ECO:0007669"/>
    <property type="project" value="TreeGrafter"/>
</dbReference>
<dbReference type="PANTHER" id="PTHR10937">
    <property type="entry name" value="GLUCOSAMINE--FRUCTOSE-6-PHOSPHATE AMINOTRANSFERASE, ISOMERIZING"/>
    <property type="match status" value="1"/>
</dbReference>
<dbReference type="Gene3D" id="3.60.20.10">
    <property type="entry name" value="Glutamine Phosphoribosylpyrophosphate, subunit 1, domain 1"/>
    <property type="match status" value="1"/>
</dbReference>
<keyword evidence="4 9" id="KW-0808">Transferase</keyword>